<keyword evidence="1" id="KW-0732">Signal</keyword>
<evidence type="ECO:0000256" key="1">
    <source>
        <dbReference type="SAM" id="SignalP"/>
    </source>
</evidence>
<keyword evidence="3" id="KW-1185">Reference proteome</keyword>
<proteinExistence type="predicted"/>
<organism evidence="2 3">
    <name type="scientific">Paractinoplanes atraurantiacus</name>
    <dbReference type="NCBI Taxonomy" id="1036182"/>
    <lineage>
        <taxon>Bacteria</taxon>
        <taxon>Bacillati</taxon>
        <taxon>Actinomycetota</taxon>
        <taxon>Actinomycetes</taxon>
        <taxon>Micromonosporales</taxon>
        <taxon>Micromonosporaceae</taxon>
        <taxon>Paractinoplanes</taxon>
    </lineage>
</organism>
<dbReference type="OrthoDB" id="3540094at2"/>
<protein>
    <submittedName>
        <fullName evidence="2">Uncharacterized protein</fullName>
    </submittedName>
</protein>
<dbReference type="AlphaFoldDB" id="A0A285GKY1"/>
<sequence>MSSHWYRNRFAGVAAILLATSAGVAALVHSTGSFGSEAKPPDLRTQITDRMRVTLEKSDPSQHNHAGHGAASADSPVICGVHLYGFEPSTATELAGVRTVYGFHLCGVAEPKTPWDVAVKLAGPVIVDMSTDPPGIQPVEATADVRFVDRLREMFPAPYAELASKEALSSAEMTELRRRYDEAAEEPK</sequence>
<evidence type="ECO:0000313" key="2">
    <source>
        <dbReference type="EMBL" id="SNY24098.1"/>
    </source>
</evidence>
<dbReference type="Proteomes" id="UP000219612">
    <property type="component" value="Unassembled WGS sequence"/>
</dbReference>
<gene>
    <name evidence="2" type="ORF">SAMN05421748_102136</name>
</gene>
<feature type="signal peptide" evidence="1">
    <location>
        <begin position="1"/>
        <end position="25"/>
    </location>
</feature>
<accession>A0A285GKY1</accession>
<feature type="chain" id="PRO_5039320008" evidence="1">
    <location>
        <begin position="26"/>
        <end position="188"/>
    </location>
</feature>
<dbReference type="RefSeq" id="WP_097318909.1">
    <property type="nucleotide sequence ID" value="NZ_OBDY01000002.1"/>
</dbReference>
<reference evidence="2 3" key="1">
    <citation type="submission" date="2017-09" db="EMBL/GenBank/DDBJ databases">
        <authorList>
            <person name="Ehlers B."/>
            <person name="Leendertz F.H."/>
        </authorList>
    </citation>
    <scope>NUCLEOTIDE SEQUENCE [LARGE SCALE GENOMIC DNA]</scope>
    <source>
        <strain evidence="2 3">CGMCC 4.6857</strain>
    </source>
</reference>
<name>A0A285GKY1_9ACTN</name>
<dbReference type="EMBL" id="OBDY01000002">
    <property type="protein sequence ID" value="SNY24098.1"/>
    <property type="molecule type" value="Genomic_DNA"/>
</dbReference>
<evidence type="ECO:0000313" key="3">
    <source>
        <dbReference type="Proteomes" id="UP000219612"/>
    </source>
</evidence>